<evidence type="ECO:0000313" key="8">
    <source>
        <dbReference type="Proteomes" id="UP001060260"/>
    </source>
</evidence>
<sequence length="111" mass="11863">MRKKMILLALTLFIGLSACGNDDKELPDEPGKEQGGNGGDEPESPDNPSGNEPVSWYVATTGNDGNSGTLDSPLKSISKALLRVNPGDTIFLREGAYHEFVTPTRSGEKEN</sequence>
<evidence type="ECO:0000256" key="2">
    <source>
        <dbReference type="ARBA" id="ARBA00022525"/>
    </source>
</evidence>
<feature type="region of interest" description="Disordered" evidence="4">
    <location>
        <begin position="20"/>
        <end position="71"/>
    </location>
</feature>
<evidence type="ECO:0000259" key="6">
    <source>
        <dbReference type="Pfam" id="PF07602"/>
    </source>
</evidence>
<evidence type="ECO:0000313" key="7">
    <source>
        <dbReference type="EMBL" id="UVQ97055.1"/>
    </source>
</evidence>
<dbReference type="PROSITE" id="PS51257">
    <property type="entry name" value="PROKAR_LIPOPROTEIN"/>
    <property type="match status" value="1"/>
</dbReference>
<dbReference type="Proteomes" id="UP001060260">
    <property type="component" value="Chromosome"/>
</dbReference>
<dbReference type="Gene3D" id="2.160.20.10">
    <property type="entry name" value="Single-stranded right-handed beta-helix, Pectin lyase-like"/>
    <property type="match status" value="1"/>
</dbReference>
<dbReference type="PANTHER" id="PTHR40088:SF2">
    <property type="entry name" value="SECRETED SUGAR HYDROLASE"/>
    <property type="match status" value="1"/>
</dbReference>
<proteinExistence type="predicted"/>
<dbReference type="EMBL" id="CP103166">
    <property type="protein sequence ID" value="UVQ97055.1"/>
    <property type="molecule type" value="Genomic_DNA"/>
</dbReference>
<evidence type="ECO:0000256" key="4">
    <source>
        <dbReference type="SAM" id="MobiDB-lite"/>
    </source>
</evidence>
<dbReference type="InterPro" id="IPR012334">
    <property type="entry name" value="Pectin_lyas_fold"/>
</dbReference>
<dbReference type="GO" id="GO:0016837">
    <property type="term" value="F:carbon-oxygen lyase activity, acting on polysaccharides"/>
    <property type="evidence" value="ECO:0007669"/>
    <property type="project" value="TreeGrafter"/>
</dbReference>
<feature type="signal peptide" evidence="5">
    <location>
        <begin position="1"/>
        <end position="20"/>
    </location>
</feature>
<dbReference type="PANTHER" id="PTHR40088">
    <property type="entry name" value="PECTATE LYASE (EUROFUNG)"/>
    <property type="match status" value="1"/>
</dbReference>
<feature type="chain" id="PRO_5041637760" evidence="5">
    <location>
        <begin position="21"/>
        <end position="111"/>
    </location>
</feature>
<protein>
    <submittedName>
        <fullName evidence="7">DUF1565 domain-containing protein</fullName>
    </submittedName>
</protein>
<evidence type="ECO:0000256" key="3">
    <source>
        <dbReference type="ARBA" id="ARBA00022729"/>
    </source>
</evidence>
<comment type="subcellular location">
    <subcellularLocation>
        <location evidence="1">Secreted</location>
    </subcellularLocation>
</comment>
<dbReference type="SUPFAM" id="SSF51126">
    <property type="entry name" value="Pectin lyase-like"/>
    <property type="match status" value="1"/>
</dbReference>
<gene>
    <name evidence="7" type="ORF">NXW23_01290</name>
</gene>
<name>A0AA94Y785_9BACE</name>
<feature type="compositionally biased region" description="Polar residues" evidence="4">
    <location>
        <begin position="46"/>
        <end position="70"/>
    </location>
</feature>
<keyword evidence="3 5" id="KW-0732">Signal</keyword>
<feature type="compositionally biased region" description="Basic and acidic residues" evidence="4">
    <location>
        <begin position="21"/>
        <end position="32"/>
    </location>
</feature>
<dbReference type="AlphaFoldDB" id="A0AA94Y785"/>
<dbReference type="Pfam" id="PF07602">
    <property type="entry name" value="DUF1565"/>
    <property type="match status" value="1"/>
</dbReference>
<feature type="domain" description="DUF1565" evidence="6">
    <location>
        <begin position="61"/>
        <end position="99"/>
    </location>
</feature>
<evidence type="ECO:0000256" key="1">
    <source>
        <dbReference type="ARBA" id="ARBA00004613"/>
    </source>
</evidence>
<dbReference type="InterPro" id="IPR011459">
    <property type="entry name" value="DUF1565"/>
</dbReference>
<evidence type="ECO:0000256" key="5">
    <source>
        <dbReference type="SAM" id="SignalP"/>
    </source>
</evidence>
<keyword evidence="2" id="KW-0964">Secreted</keyword>
<organism evidence="7 8">
    <name type="scientific">Bacteroides caccae</name>
    <dbReference type="NCBI Taxonomy" id="47678"/>
    <lineage>
        <taxon>Bacteria</taxon>
        <taxon>Pseudomonadati</taxon>
        <taxon>Bacteroidota</taxon>
        <taxon>Bacteroidia</taxon>
        <taxon>Bacteroidales</taxon>
        <taxon>Bacteroidaceae</taxon>
        <taxon>Bacteroides</taxon>
    </lineage>
</organism>
<dbReference type="GO" id="GO:0005576">
    <property type="term" value="C:extracellular region"/>
    <property type="evidence" value="ECO:0007669"/>
    <property type="project" value="UniProtKB-SubCell"/>
</dbReference>
<accession>A0AA94Y785</accession>
<dbReference type="InterPro" id="IPR052052">
    <property type="entry name" value="Polysaccharide_Lyase_9"/>
</dbReference>
<reference evidence="7" key="1">
    <citation type="submission" date="2022-08" db="EMBL/GenBank/DDBJ databases">
        <title>Genome Sequencing of Bacteroides fragilis Group Isolates with Nanopore Technology.</title>
        <authorList>
            <person name="Tisza M.J."/>
            <person name="Smith D."/>
            <person name="Dekker J.P."/>
        </authorList>
    </citation>
    <scope>NUCLEOTIDE SEQUENCE</scope>
    <source>
        <strain evidence="7">BFG-474</strain>
    </source>
</reference>
<dbReference type="InterPro" id="IPR011050">
    <property type="entry name" value="Pectin_lyase_fold/virulence"/>
</dbReference>